<feature type="domain" description="VOC" evidence="1">
    <location>
        <begin position="3"/>
        <end position="127"/>
    </location>
</feature>
<proteinExistence type="predicted"/>
<dbReference type="Pfam" id="PF00903">
    <property type="entry name" value="Glyoxalase"/>
    <property type="match status" value="1"/>
</dbReference>
<organism evidence="3">
    <name type="scientific">freshwater metagenome</name>
    <dbReference type="NCBI Taxonomy" id="449393"/>
    <lineage>
        <taxon>unclassified sequences</taxon>
        <taxon>metagenomes</taxon>
        <taxon>ecological metagenomes</taxon>
    </lineage>
</organism>
<dbReference type="EMBL" id="CAEZWI010000002">
    <property type="protein sequence ID" value="CAB4642965.1"/>
    <property type="molecule type" value="Genomic_DNA"/>
</dbReference>
<dbReference type="InterPro" id="IPR037523">
    <property type="entry name" value="VOC_core"/>
</dbReference>
<gene>
    <name evidence="3" type="ORF">UFOPK2171_00811</name>
    <name evidence="2" type="ORF">UFOPK2237_00038</name>
</gene>
<dbReference type="PANTHER" id="PTHR36437:SF2">
    <property type="entry name" value="GLYOXALASE_BLEOMYCIN RESISTANCE PROTEIN_DIOXYGENASE"/>
    <property type="match status" value="1"/>
</dbReference>
<evidence type="ECO:0000313" key="2">
    <source>
        <dbReference type="EMBL" id="CAB4642965.1"/>
    </source>
</evidence>
<evidence type="ECO:0000259" key="1">
    <source>
        <dbReference type="PROSITE" id="PS51819"/>
    </source>
</evidence>
<protein>
    <submittedName>
        <fullName evidence="3">Unannotated protein</fullName>
    </submittedName>
</protein>
<dbReference type="Gene3D" id="3.10.180.10">
    <property type="entry name" value="2,3-Dihydroxybiphenyl 1,2-Dioxygenase, domain 1"/>
    <property type="match status" value="1"/>
</dbReference>
<name>A0A6J6L1C8_9ZZZZ</name>
<dbReference type="PANTHER" id="PTHR36437">
    <property type="entry name" value="GLYOXALASE/BLEOMYCIN RESISTANCE PROTEIN/DIOXYGENASE"/>
    <property type="match status" value="1"/>
</dbReference>
<reference evidence="3" key="1">
    <citation type="submission" date="2020-05" db="EMBL/GenBank/DDBJ databases">
        <authorList>
            <person name="Chiriac C."/>
            <person name="Salcher M."/>
            <person name="Ghai R."/>
            <person name="Kavagutti S V."/>
        </authorList>
    </citation>
    <scope>NUCLEOTIDE SEQUENCE</scope>
</reference>
<dbReference type="EMBL" id="CAEZWD010000113">
    <property type="protein sequence ID" value="CAB4654149.1"/>
    <property type="molecule type" value="Genomic_DNA"/>
</dbReference>
<dbReference type="PROSITE" id="PS51819">
    <property type="entry name" value="VOC"/>
    <property type="match status" value="1"/>
</dbReference>
<evidence type="ECO:0000313" key="3">
    <source>
        <dbReference type="EMBL" id="CAB4654149.1"/>
    </source>
</evidence>
<sequence length="130" mass="14540">MSHLGMITVVVDDYDSAIDYYTTALGFTLIEDTKMSDVKRWVVVAPDANQGAALLLAQAASSEQSAAIGNQSGGRVMFFLYTDNFDRDYAHMAKHNVAFTEEPRLEEFGKVVVFADKYGNKWDFIERKGQ</sequence>
<dbReference type="InterPro" id="IPR004360">
    <property type="entry name" value="Glyas_Fos-R_dOase_dom"/>
</dbReference>
<dbReference type="AlphaFoldDB" id="A0A6J6L1C8"/>
<dbReference type="SUPFAM" id="SSF54593">
    <property type="entry name" value="Glyoxalase/Bleomycin resistance protein/Dihydroxybiphenyl dioxygenase"/>
    <property type="match status" value="1"/>
</dbReference>
<dbReference type="InterPro" id="IPR029068">
    <property type="entry name" value="Glyas_Bleomycin-R_OHBP_Dase"/>
</dbReference>
<accession>A0A6J6L1C8</accession>